<evidence type="ECO:0000256" key="6">
    <source>
        <dbReference type="ARBA" id="ARBA00022729"/>
    </source>
</evidence>
<reference evidence="11" key="1">
    <citation type="journal article" date="2014" name="Int. J. Syst. Evol. Microbiol.">
        <title>Complete genome sequence of Corynebacterium casei LMG S-19264T (=DSM 44701T), isolated from a smear-ripened cheese.</title>
        <authorList>
            <consortium name="US DOE Joint Genome Institute (JGI-PGF)"/>
            <person name="Walter F."/>
            <person name="Albersmeier A."/>
            <person name="Kalinowski J."/>
            <person name="Ruckert C."/>
        </authorList>
    </citation>
    <scope>NUCLEOTIDE SEQUENCE</scope>
    <source>
        <strain evidence="11">CGMCC 1.16134</strain>
    </source>
</reference>
<evidence type="ECO:0000313" key="11">
    <source>
        <dbReference type="EMBL" id="GGF64864.1"/>
    </source>
</evidence>
<feature type="region of interest" description="Disordered" evidence="8">
    <location>
        <begin position="32"/>
        <end position="51"/>
    </location>
</feature>
<feature type="signal peptide" evidence="9">
    <location>
        <begin position="1"/>
        <end position="21"/>
    </location>
</feature>
<evidence type="ECO:0000256" key="3">
    <source>
        <dbReference type="ARBA" id="ARBA00005695"/>
    </source>
</evidence>
<dbReference type="AlphaFoldDB" id="A0A917C0Q6"/>
<dbReference type="PANTHER" id="PTHR30290">
    <property type="entry name" value="PERIPLASMIC BINDING COMPONENT OF ABC TRANSPORTER"/>
    <property type="match status" value="1"/>
</dbReference>
<keyword evidence="6 9" id="KW-0732">Signal</keyword>
<comment type="subcellular location">
    <subcellularLocation>
        <location evidence="2">Periplasm</location>
    </subcellularLocation>
</comment>
<feature type="domain" description="Solute-binding protein family 5" evidence="10">
    <location>
        <begin position="96"/>
        <end position="449"/>
    </location>
</feature>
<dbReference type="Proteomes" id="UP000637643">
    <property type="component" value="Unassembled WGS sequence"/>
</dbReference>
<dbReference type="Pfam" id="PF00496">
    <property type="entry name" value="SBP_bac_5"/>
    <property type="match status" value="1"/>
</dbReference>
<reference evidence="11" key="2">
    <citation type="submission" date="2020-09" db="EMBL/GenBank/DDBJ databases">
        <authorList>
            <person name="Sun Q."/>
            <person name="Zhou Y."/>
        </authorList>
    </citation>
    <scope>NUCLEOTIDE SEQUENCE</scope>
    <source>
        <strain evidence="11">CGMCC 1.16134</strain>
    </source>
</reference>
<evidence type="ECO:0000256" key="8">
    <source>
        <dbReference type="SAM" id="MobiDB-lite"/>
    </source>
</evidence>
<keyword evidence="5" id="KW-0813">Transport</keyword>
<accession>A0A917C0Q6</accession>
<keyword evidence="12" id="KW-1185">Reference proteome</keyword>
<dbReference type="EMBL" id="BMKR01000003">
    <property type="protein sequence ID" value="GGF64864.1"/>
    <property type="molecule type" value="Genomic_DNA"/>
</dbReference>
<dbReference type="Gene3D" id="3.90.76.10">
    <property type="entry name" value="Dipeptide-binding Protein, Domain 1"/>
    <property type="match status" value="1"/>
</dbReference>
<feature type="compositionally biased region" description="Low complexity" evidence="8">
    <location>
        <begin position="32"/>
        <end position="41"/>
    </location>
</feature>
<dbReference type="GO" id="GO:0042938">
    <property type="term" value="P:dipeptide transport"/>
    <property type="evidence" value="ECO:0007669"/>
    <property type="project" value="TreeGrafter"/>
</dbReference>
<evidence type="ECO:0000256" key="9">
    <source>
        <dbReference type="SAM" id="SignalP"/>
    </source>
</evidence>
<dbReference type="Gene3D" id="3.40.190.10">
    <property type="entry name" value="Periplasmic binding protein-like II"/>
    <property type="match status" value="1"/>
</dbReference>
<dbReference type="GO" id="GO:1904680">
    <property type="term" value="F:peptide transmembrane transporter activity"/>
    <property type="evidence" value="ECO:0007669"/>
    <property type="project" value="TreeGrafter"/>
</dbReference>
<dbReference type="PIRSF" id="PIRSF002741">
    <property type="entry name" value="MppA"/>
    <property type="match status" value="1"/>
</dbReference>
<dbReference type="GO" id="GO:0043190">
    <property type="term" value="C:ATP-binding cassette (ABC) transporter complex"/>
    <property type="evidence" value="ECO:0007669"/>
    <property type="project" value="InterPro"/>
</dbReference>
<evidence type="ECO:0000256" key="7">
    <source>
        <dbReference type="ARBA" id="ARBA00022764"/>
    </source>
</evidence>
<dbReference type="Gene3D" id="3.10.105.10">
    <property type="entry name" value="Dipeptide-binding Protein, Domain 3"/>
    <property type="match status" value="1"/>
</dbReference>
<protein>
    <recommendedName>
        <fullName evidence="4">Glutathione-binding protein GsiB</fullName>
    </recommendedName>
</protein>
<dbReference type="SUPFAM" id="SSF53850">
    <property type="entry name" value="Periplasmic binding protein-like II"/>
    <property type="match status" value="1"/>
</dbReference>
<dbReference type="GO" id="GO:0030288">
    <property type="term" value="C:outer membrane-bounded periplasmic space"/>
    <property type="evidence" value="ECO:0007669"/>
    <property type="project" value="TreeGrafter"/>
</dbReference>
<dbReference type="InterPro" id="IPR030678">
    <property type="entry name" value="Peptide/Ni-bd"/>
</dbReference>
<evidence type="ECO:0000256" key="2">
    <source>
        <dbReference type="ARBA" id="ARBA00004418"/>
    </source>
</evidence>
<feature type="chain" id="PRO_5038907942" description="Glutathione-binding protein GsiB" evidence="9">
    <location>
        <begin position="22"/>
        <end position="535"/>
    </location>
</feature>
<comment type="caution">
    <text evidence="11">The sequence shown here is derived from an EMBL/GenBank/DDBJ whole genome shotgun (WGS) entry which is preliminary data.</text>
</comment>
<evidence type="ECO:0000256" key="4">
    <source>
        <dbReference type="ARBA" id="ARBA00017393"/>
    </source>
</evidence>
<comment type="similarity">
    <text evidence="3">Belongs to the bacterial solute-binding protein 5 family.</text>
</comment>
<evidence type="ECO:0000256" key="1">
    <source>
        <dbReference type="ARBA" id="ARBA00003489"/>
    </source>
</evidence>
<evidence type="ECO:0000256" key="5">
    <source>
        <dbReference type="ARBA" id="ARBA00022448"/>
    </source>
</evidence>
<sequence length="535" mass="58770">MKSKPKVWSMFMLLLIMAVVAAGCGNQANNSAGNNTTATSQPQETGTAAGSDKDIVIAINSNFMTLDPHNASDTHSISAARTMYEGLMGFDENMNVIPVLATEHKISEDGLVYTFTLQENVKFHDGTDFNAEAVKANIARIQDEQNNLRLRKSFAKVASVETPDAKTVVFTLSEPYNAFLNKVAMAPMISPKALAENSADIMKSPVGTGPFMYKEWTQGDRLVVVKNPNYWQAGLPMVDSVTFRPVPENGARIAMLKTGEADFIYPMPTEQVSEVEGQADIIVDTTESTIVRYVTLNTMKKPFDDVKVRQAINYAINKEAYIKVVKSGLGSKLDSTMSSKTQYYSQQTGYDYDVEKAKQLLAEAGYPDGFATEIWGENESETIKGMQFIQQQLALVGIKVEVKSMEGGTLSDQINSVQTPEEAKVQMWYVSWSPSSGDADGATRGLFSSEMFPPAGSNTAYYKNENVDQWIADANKSTDSEEAKAIYADIQKTIWEEAPWAFMGVDQIISGKRSNLEGVKVFPDGSINILKAEVK</sequence>
<proteinExistence type="inferred from homology"/>
<keyword evidence="7" id="KW-0574">Periplasm</keyword>
<dbReference type="RefSeq" id="WP_189022254.1">
    <property type="nucleotide sequence ID" value="NZ_BMKR01000003.1"/>
</dbReference>
<dbReference type="CDD" id="cd08499">
    <property type="entry name" value="PBP2_Ylib_like"/>
    <property type="match status" value="1"/>
</dbReference>
<dbReference type="PANTHER" id="PTHR30290:SF32">
    <property type="entry name" value="GLUTATHIONE-BINDING PROTEIN GSIB"/>
    <property type="match status" value="1"/>
</dbReference>
<evidence type="ECO:0000259" key="10">
    <source>
        <dbReference type="Pfam" id="PF00496"/>
    </source>
</evidence>
<dbReference type="InterPro" id="IPR000914">
    <property type="entry name" value="SBP_5_dom"/>
</dbReference>
<organism evidence="11 12">
    <name type="scientific">Paenibacillus albidus</name>
    <dbReference type="NCBI Taxonomy" id="2041023"/>
    <lineage>
        <taxon>Bacteria</taxon>
        <taxon>Bacillati</taxon>
        <taxon>Bacillota</taxon>
        <taxon>Bacilli</taxon>
        <taxon>Bacillales</taxon>
        <taxon>Paenibacillaceae</taxon>
        <taxon>Paenibacillus</taxon>
    </lineage>
</organism>
<gene>
    <name evidence="11" type="ORF">GCM10010912_07300</name>
</gene>
<evidence type="ECO:0000313" key="12">
    <source>
        <dbReference type="Proteomes" id="UP000637643"/>
    </source>
</evidence>
<name>A0A917C0Q6_9BACL</name>
<comment type="function">
    <text evidence="1">Part of the ABC transporter complex GsiABCD involved in glutathione import. Binds glutathione.</text>
</comment>
<dbReference type="InterPro" id="IPR039424">
    <property type="entry name" value="SBP_5"/>
</dbReference>
<dbReference type="PROSITE" id="PS51257">
    <property type="entry name" value="PROKAR_LIPOPROTEIN"/>
    <property type="match status" value="1"/>
</dbReference>